<name>A0A1P8EKF4_9GAMM</name>
<dbReference type="Pfam" id="PF13296">
    <property type="entry name" value="T6SS_Vgr"/>
    <property type="match status" value="1"/>
</dbReference>
<organism evidence="6 7">
    <name type="scientific">Acinetobacter soli</name>
    <dbReference type="NCBI Taxonomy" id="487316"/>
    <lineage>
        <taxon>Bacteria</taxon>
        <taxon>Pseudomonadati</taxon>
        <taxon>Pseudomonadota</taxon>
        <taxon>Gammaproteobacteria</taxon>
        <taxon>Moraxellales</taxon>
        <taxon>Moraxellaceae</taxon>
        <taxon>Acinetobacter</taxon>
    </lineage>
</organism>
<reference evidence="6 7" key="1">
    <citation type="submission" date="2016-08" db="EMBL/GenBank/DDBJ databases">
        <title>Complete genome sequence of Acinetobacter baylyi strain GFJ2.</title>
        <authorList>
            <person name="Tabata M."/>
            <person name="Kuboki S."/>
            <person name="Gibu N."/>
            <person name="Kinouchi Y."/>
            <person name="Vangnai A."/>
            <person name="Kasai D."/>
            <person name="Fukuda M."/>
        </authorList>
    </citation>
    <scope>NUCLEOTIDE SEQUENCE [LARGE SCALE GENOMIC DNA]</scope>
    <source>
        <strain evidence="6 7">GFJ2</strain>
    </source>
</reference>
<evidence type="ECO:0000313" key="6">
    <source>
        <dbReference type="EMBL" id="APV36700.1"/>
    </source>
</evidence>
<dbReference type="RefSeq" id="WP_076033153.1">
    <property type="nucleotide sequence ID" value="NZ_CP016896.1"/>
</dbReference>
<dbReference type="NCBIfam" id="TIGR03361">
    <property type="entry name" value="VI_Rhs_Vgr"/>
    <property type="match status" value="1"/>
</dbReference>
<feature type="compositionally biased region" description="Basic and acidic residues" evidence="2">
    <location>
        <begin position="602"/>
        <end position="615"/>
    </location>
</feature>
<dbReference type="Gene3D" id="2.30.110.50">
    <property type="match status" value="1"/>
</dbReference>
<sequence length="912" mass="102937">MLNSIFGILDKLGFNQQKRAISIHFSNQELNHHIMLQRIDGYHAINDGLSVELICISTNPYLSLKQFIGCQAAIDQVTDTGKLFRTTGIITEASQGQSDGALTLYRLRLQDATSLWHKRRNSRVFMNKSVVEIIEIVFKEWQSKSPLFAATLKLDTSHLTNKQYDIRPFSMQSNESDYVYLTRLMREEAINWLINESNYLVMSQTLAIEPQYLRLVDQNTEYSCLERSSIRYHRSHATEQQDSITSLIAQRQLQSTAIYVQRWQADALSQEDASGSVLSNHQHSQQHGNESLSLEQAWNISPAWMTDLNGEDQATASDSRQLEKLNKQLHLYQALQAKSFTAFSSVRDTQVGYWFRLVDHPELDKNHDESDKEFLIVSKHFYNQNNLPKDIQDQIQQLLSLNHWSIHQDSFQERQANKLTLIRRNIDIVPEYDPLQHRAIAHVQRARVVGSEAEEIHVDEWGRIKVRFLFTRTEDHEHDGGAGSNESDTDSAWVDVLTPWAGEGYGARFLPRVGEIVVIDFFDGNIDRPFVTGRIHEAHRSPTKFDIKGQLPETKKLSGIRSKEVAGEGYNQLRFDDTTGQISAQLHSSHGSTQLNLGHLSHPKDKAESEGRGEGFELRTDDWGAIRASKGILLTSEASEQAQGEQLTRSSIEENLHFHTQSNQYFKELAQAHEVDEPDLEAQKSLKEKFESWADNNDALVALHSESALILDSKESLQLTSKDNIELSTPKNLQFFTGKSWIAKALDKISLFAKHAGIKIKSGEGDIEVAAQKGKMTLSSKQLMHVYSLNDFVRIESGKGILITAGGGYIKIQNGNIEIACPGLMELKAGQIQAKSGASLSSELPAMPELKSQYDEHFILHYPDGEPAKNLKYRITAEDGQVFEGVSGEDGKTTVFTKDAMTALNIEVFSPE</sequence>
<evidence type="ECO:0000256" key="1">
    <source>
        <dbReference type="ARBA" id="ARBA00005558"/>
    </source>
</evidence>
<gene>
    <name evidence="6" type="ORF">BEN76_12020</name>
</gene>
<evidence type="ECO:0000256" key="2">
    <source>
        <dbReference type="SAM" id="MobiDB-lite"/>
    </source>
</evidence>
<dbReference type="STRING" id="487316.BEN76_12020"/>
<dbReference type="NCBIfam" id="TIGR01646">
    <property type="entry name" value="vgr_GE"/>
    <property type="match status" value="1"/>
</dbReference>
<dbReference type="InterPro" id="IPR018769">
    <property type="entry name" value="VgrG2_DUF2345"/>
</dbReference>
<evidence type="ECO:0000259" key="5">
    <source>
        <dbReference type="Pfam" id="PF13296"/>
    </source>
</evidence>
<accession>A0A1P8EKF4</accession>
<evidence type="ECO:0000313" key="7">
    <source>
        <dbReference type="Proteomes" id="UP000185674"/>
    </source>
</evidence>
<dbReference type="Pfam" id="PF05954">
    <property type="entry name" value="Phage_GPD"/>
    <property type="match status" value="1"/>
</dbReference>
<dbReference type="InterPro" id="IPR017847">
    <property type="entry name" value="T6SS_RhsGE_Vgr_subset"/>
</dbReference>
<comment type="similarity">
    <text evidence="1">Belongs to the VgrG protein family.</text>
</comment>
<dbReference type="Proteomes" id="UP000185674">
    <property type="component" value="Chromosome"/>
</dbReference>
<dbReference type="SUPFAM" id="SSF69279">
    <property type="entry name" value="Phage tail proteins"/>
    <property type="match status" value="1"/>
</dbReference>
<dbReference type="Gene3D" id="4.10.220.110">
    <property type="match status" value="1"/>
</dbReference>
<feature type="domain" description="DUF2345" evidence="4">
    <location>
        <begin position="697"/>
        <end position="837"/>
    </location>
</feature>
<feature type="region of interest" description="Disordered" evidence="2">
    <location>
        <begin position="590"/>
        <end position="615"/>
    </location>
</feature>
<feature type="domain" description="Gp5/Type VI secretion system Vgr protein OB-fold" evidence="3">
    <location>
        <begin position="488"/>
        <end position="535"/>
    </location>
</feature>
<dbReference type="AlphaFoldDB" id="A0A1P8EKF4"/>
<evidence type="ECO:0000259" key="4">
    <source>
        <dbReference type="Pfam" id="PF10106"/>
    </source>
</evidence>
<dbReference type="InterPro" id="IPR006531">
    <property type="entry name" value="Gp5/Vgr_OB"/>
</dbReference>
<proteinExistence type="inferred from homology"/>
<dbReference type="InterPro" id="IPR006533">
    <property type="entry name" value="T6SS_Vgr_RhsGE"/>
</dbReference>
<dbReference type="InterPro" id="IPR028244">
    <property type="entry name" value="T6SS_Rhs_Vgr_dom"/>
</dbReference>
<dbReference type="SUPFAM" id="SSF69255">
    <property type="entry name" value="gp5 N-terminal domain-like"/>
    <property type="match status" value="1"/>
</dbReference>
<feature type="domain" description="Putative type VI secretion system Rhs element associated Vgr" evidence="5">
    <location>
        <begin position="563"/>
        <end position="670"/>
    </location>
</feature>
<evidence type="ECO:0000259" key="3">
    <source>
        <dbReference type="Pfam" id="PF04717"/>
    </source>
</evidence>
<protein>
    <submittedName>
        <fullName evidence="6">Type VI secretion system protein</fullName>
    </submittedName>
</protein>
<dbReference type="Gene3D" id="2.40.50.230">
    <property type="entry name" value="Gp5 N-terminal domain"/>
    <property type="match status" value="1"/>
</dbReference>
<dbReference type="InterPro" id="IPR037026">
    <property type="entry name" value="Vgr_OB-fold_dom_sf"/>
</dbReference>
<dbReference type="Pfam" id="PF10106">
    <property type="entry name" value="DUF2345"/>
    <property type="match status" value="1"/>
</dbReference>
<dbReference type="KEGG" id="asol:BEN76_12020"/>
<dbReference type="EMBL" id="CP016896">
    <property type="protein sequence ID" value="APV36700.1"/>
    <property type="molecule type" value="Genomic_DNA"/>
</dbReference>
<dbReference type="Pfam" id="PF04717">
    <property type="entry name" value="Phage_base_V"/>
    <property type="match status" value="1"/>
</dbReference>
<dbReference type="Gene3D" id="3.55.50.10">
    <property type="entry name" value="Baseplate protein-like domains"/>
    <property type="match status" value="1"/>
</dbReference>